<name>A0ABY6HT44_9ARCH</name>
<organism evidence="3 4">
    <name type="scientific">Candidatus Lokiarchaeum ossiferum</name>
    <dbReference type="NCBI Taxonomy" id="2951803"/>
    <lineage>
        <taxon>Archaea</taxon>
        <taxon>Promethearchaeati</taxon>
        <taxon>Promethearchaeota</taxon>
        <taxon>Promethearchaeia</taxon>
        <taxon>Promethearchaeales</taxon>
        <taxon>Promethearchaeaceae</taxon>
        <taxon>Candidatus Lokiarchaeum</taxon>
    </lineage>
</organism>
<proteinExistence type="predicted"/>
<dbReference type="Pfam" id="PF01569">
    <property type="entry name" value="PAP2"/>
    <property type="match status" value="1"/>
</dbReference>
<dbReference type="InterPro" id="IPR036938">
    <property type="entry name" value="PAP2/HPO_sf"/>
</dbReference>
<dbReference type="Proteomes" id="UP001208689">
    <property type="component" value="Chromosome"/>
</dbReference>
<feature type="domain" description="Phosphatidic acid phosphatase type 2/haloperoxidase" evidence="2">
    <location>
        <begin position="103"/>
        <end position="230"/>
    </location>
</feature>
<accession>A0ABY6HT44</accession>
<dbReference type="SUPFAM" id="SSF48317">
    <property type="entry name" value="Acid phosphatase/Vanadium-dependent haloperoxidase"/>
    <property type="match status" value="1"/>
</dbReference>
<keyword evidence="1" id="KW-0472">Membrane</keyword>
<keyword evidence="1" id="KW-1133">Transmembrane helix</keyword>
<feature type="transmembrane region" description="Helical" evidence="1">
    <location>
        <begin position="7"/>
        <end position="29"/>
    </location>
</feature>
<dbReference type="EMBL" id="CP104013">
    <property type="protein sequence ID" value="UYP46581.1"/>
    <property type="molecule type" value="Genomic_DNA"/>
</dbReference>
<evidence type="ECO:0000313" key="4">
    <source>
        <dbReference type="Proteomes" id="UP001208689"/>
    </source>
</evidence>
<feature type="transmembrane region" description="Helical" evidence="1">
    <location>
        <begin position="99"/>
        <end position="117"/>
    </location>
</feature>
<feature type="transmembrane region" description="Helical" evidence="1">
    <location>
        <begin position="182"/>
        <end position="200"/>
    </location>
</feature>
<feature type="transmembrane region" description="Helical" evidence="1">
    <location>
        <begin position="212"/>
        <end position="231"/>
    </location>
</feature>
<dbReference type="Gene3D" id="1.20.144.10">
    <property type="entry name" value="Phosphatidic acid phosphatase type 2/haloperoxidase"/>
    <property type="match status" value="1"/>
</dbReference>
<gene>
    <name evidence="3" type="ORF">NEF87_002866</name>
</gene>
<keyword evidence="4" id="KW-1185">Reference proteome</keyword>
<dbReference type="InterPro" id="IPR000326">
    <property type="entry name" value="PAP2/HPO"/>
</dbReference>
<feature type="transmembrane region" description="Helical" evidence="1">
    <location>
        <begin position="278"/>
        <end position="296"/>
    </location>
</feature>
<feature type="transmembrane region" description="Helical" evidence="1">
    <location>
        <begin position="252"/>
        <end position="272"/>
    </location>
</feature>
<protein>
    <recommendedName>
        <fullName evidence="2">Phosphatidic acid phosphatase type 2/haloperoxidase domain-containing protein</fullName>
    </recommendedName>
</protein>
<evidence type="ECO:0000256" key="1">
    <source>
        <dbReference type="SAM" id="Phobius"/>
    </source>
</evidence>
<sequence length="306" mass="34551">MSEKKTMVRVFLPILTGIAILGSIFLGIYDLRISESFVSMTASSPFLSAYANFFDRTLFDGDRFGGQDFSYILILLSLGVYLVSYIPKMQDKLISSRKYSGFMLAVILVLAIINRGFKVLFARARPGVVADDPSMYSHMWIFGKLSFTEALSHGSFTSGHTNVAIFLVVIAFISLGTKRKGIIVPVFILTIGYAILMALGRVFEGDHFLSDGFWSIIIGILIAAWIYYGVLNIPEQEADNVPTYAKFEEFQWGILFAICFTALIAGLISIRYMFLHFLWYQPIILICSPMMAIFAWKRMKKILYIK</sequence>
<feature type="transmembrane region" description="Helical" evidence="1">
    <location>
        <begin position="156"/>
        <end position="175"/>
    </location>
</feature>
<evidence type="ECO:0000259" key="2">
    <source>
        <dbReference type="Pfam" id="PF01569"/>
    </source>
</evidence>
<reference evidence="3" key="1">
    <citation type="submission" date="2022-09" db="EMBL/GenBank/DDBJ databases">
        <title>Actin cytoskeleton and complex cell architecture in an #Asgard archaeon.</title>
        <authorList>
            <person name="Ponce Toledo R.I."/>
            <person name="Schleper C."/>
            <person name="Rodrigues Oliveira T."/>
            <person name="Wollweber F."/>
            <person name="Xu J."/>
            <person name="Rittmann S."/>
            <person name="Klingl A."/>
            <person name="Pilhofer M."/>
        </authorList>
    </citation>
    <scope>NUCLEOTIDE SEQUENCE</scope>
    <source>
        <strain evidence="3">B-35</strain>
    </source>
</reference>
<evidence type="ECO:0000313" key="3">
    <source>
        <dbReference type="EMBL" id="UYP46581.1"/>
    </source>
</evidence>
<feature type="transmembrane region" description="Helical" evidence="1">
    <location>
        <begin position="69"/>
        <end position="87"/>
    </location>
</feature>
<keyword evidence="1" id="KW-0812">Transmembrane</keyword>